<dbReference type="PANTHER" id="PTHR30055:SF234">
    <property type="entry name" value="HTH-TYPE TRANSCRIPTIONAL REGULATOR BETI"/>
    <property type="match status" value="1"/>
</dbReference>
<name>A0A1L7D3Z6_9CORY</name>
<dbReference type="EMBL" id="CP009249">
    <property type="protein sequence ID" value="APT92848.1"/>
    <property type="molecule type" value="Genomic_DNA"/>
</dbReference>
<proteinExistence type="predicted"/>
<dbReference type="Gene3D" id="1.10.357.10">
    <property type="entry name" value="Tetracycline Repressor, domain 2"/>
    <property type="match status" value="1"/>
</dbReference>
<evidence type="ECO:0000313" key="6">
    <source>
        <dbReference type="EMBL" id="APT92848.1"/>
    </source>
</evidence>
<dbReference type="STRING" id="161895.CPHO_08065"/>
<dbReference type="KEGG" id="cpho:CPHO_08065"/>
<keyword evidence="3" id="KW-0804">Transcription</keyword>
<protein>
    <submittedName>
        <fullName evidence="6">TetR family transcriptional regulator</fullName>
    </submittedName>
</protein>
<accession>A0A1L7D3Z6</accession>
<evidence type="ECO:0000256" key="1">
    <source>
        <dbReference type="ARBA" id="ARBA00023015"/>
    </source>
</evidence>
<dbReference type="RefSeq" id="WP_075734780.1">
    <property type="nucleotide sequence ID" value="NZ_CP009249.1"/>
</dbReference>
<dbReference type="Pfam" id="PF00440">
    <property type="entry name" value="TetR_N"/>
    <property type="match status" value="1"/>
</dbReference>
<dbReference type="InterPro" id="IPR023772">
    <property type="entry name" value="DNA-bd_HTH_TetR-type_CS"/>
</dbReference>
<feature type="DNA-binding region" description="H-T-H motif" evidence="4">
    <location>
        <begin position="39"/>
        <end position="58"/>
    </location>
</feature>
<dbReference type="AlphaFoldDB" id="A0A1L7D3Z6"/>
<dbReference type="InterPro" id="IPR001647">
    <property type="entry name" value="HTH_TetR"/>
</dbReference>
<keyword evidence="2 4" id="KW-0238">DNA-binding</keyword>
<dbReference type="PRINTS" id="PR00455">
    <property type="entry name" value="HTHTETR"/>
</dbReference>
<dbReference type="GO" id="GO:0000976">
    <property type="term" value="F:transcription cis-regulatory region binding"/>
    <property type="evidence" value="ECO:0007669"/>
    <property type="project" value="TreeGrafter"/>
</dbReference>
<evidence type="ECO:0000313" key="7">
    <source>
        <dbReference type="Proteomes" id="UP000185491"/>
    </source>
</evidence>
<gene>
    <name evidence="6" type="ORF">CPHO_08065</name>
</gene>
<dbReference type="Proteomes" id="UP000185491">
    <property type="component" value="Chromosome"/>
</dbReference>
<dbReference type="SUPFAM" id="SSF46689">
    <property type="entry name" value="Homeodomain-like"/>
    <property type="match status" value="1"/>
</dbReference>
<dbReference type="InterPro" id="IPR050109">
    <property type="entry name" value="HTH-type_TetR-like_transc_reg"/>
</dbReference>
<reference evidence="6 7" key="1">
    <citation type="submission" date="2014-08" db="EMBL/GenBank/DDBJ databases">
        <title>Complete genome sequence of Corynebacterium phocae M408/89/1(T)(=DSM 44612(T)), isolated from the common seal (Phoca vitulina).</title>
        <authorList>
            <person name="Ruckert C."/>
            <person name="Albersmeier A."/>
            <person name="Winkler A."/>
            <person name="Kalinowski J."/>
        </authorList>
    </citation>
    <scope>NUCLEOTIDE SEQUENCE [LARGE SCALE GENOMIC DNA]</scope>
    <source>
        <strain evidence="6 7">M408/89/1</strain>
    </source>
</reference>
<sequence length="210" mass="23523">MDSTPETISLREQKRRNTKLGIEDAATRLVDEKGFAHVTVEEICAAAGVSKRTFFNYFDSKDSAVLGTPGQSFTPAQRERFLSTPADSMAVLSLELAKEHLRELHADSRISARRHRIANDTDAAYAVLSRRRAKNDEFSDLIKLRLEKDPHLRLLSGVSTDTEAIVIAGIVREALWVAMAAPDSDCNASLPDRLDQSVSLIHDYWKEIQW</sequence>
<evidence type="ECO:0000256" key="2">
    <source>
        <dbReference type="ARBA" id="ARBA00023125"/>
    </source>
</evidence>
<dbReference type="OrthoDB" id="3787664at2"/>
<dbReference type="GO" id="GO:0003700">
    <property type="term" value="F:DNA-binding transcription factor activity"/>
    <property type="evidence" value="ECO:0007669"/>
    <property type="project" value="TreeGrafter"/>
</dbReference>
<keyword evidence="7" id="KW-1185">Reference proteome</keyword>
<keyword evidence="1" id="KW-0805">Transcription regulation</keyword>
<evidence type="ECO:0000256" key="4">
    <source>
        <dbReference type="PROSITE-ProRule" id="PRU00335"/>
    </source>
</evidence>
<dbReference type="PANTHER" id="PTHR30055">
    <property type="entry name" value="HTH-TYPE TRANSCRIPTIONAL REGULATOR RUTR"/>
    <property type="match status" value="1"/>
</dbReference>
<evidence type="ECO:0000256" key="3">
    <source>
        <dbReference type="ARBA" id="ARBA00023163"/>
    </source>
</evidence>
<dbReference type="PROSITE" id="PS01081">
    <property type="entry name" value="HTH_TETR_1"/>
    <property type="match status" value="1"/>
</dbReference>
<evidence type="ECO:0000259" key="5">
    <source>
        <dbReference type="PROSITE" id="PS50977"/>
    </source>
</evidence>
<feature type="domain" description="HTH tetR-type" evidence="5">
    <location>
        <begin position="16"/>
        <end position="76"/>
    </location>
</feature>
<organism evidence="6 7">
    <name type="scientific">Corynebacterium phocae</name>
    <dbReference type="NCBI Taxonomy" id="161895"/>
    <lineage>
        <taxon>Bacteria</taxon>
        <taxon>Bacillati</taxon>
        <taxon>Actinomycetota</taxon>
        <taxon>Actinomycetes</taxon>
        <taxon>Mycobacteriales</taxon>
        <taxon>Corynebacteriaceae</taxon>
        <taxon>Corynebacterium</taxon>
    </lineage>
</organism>
<dbReference type="InterPro" id="IPR009057">
    <property type="entry name" value="Homeodomain-like_sf"/>
</dbReference>
<dbReference type="PROSITE" id="PS50977">
    <property type="entry name" value="HTH_TETR_2"/>
    <property type="match status" value="1"/>
</dbReference>